<evidence type="ECO:0000313" key="2">
    <source>
        <dbReference type="Proteomes" id="UP000838821"/>
    </source>
</evidence>
<dbReference type="Gene3D" id="3.40.50.300">
    <property type="entry name" value="P-loop containing nucleotide triphosphate hydrolases"/>
    <property type="match status" value="1"/>
</dbReference>
<dbReference type="RefSeq" id="WP_236288622.1">
    <property type="nucleotide sequence ID" value="NZ_CAKMMW010000008.1"/>
</dbReference>
<dbReference type="EMBL" id="CAKMMW010000008">
    <property type="protein sequence ID" value="CAH1208424.1"/>
    <property type="molecule type" value="Genomic_DNA"/>
</dbReference>
<protein>
    <recommendedName>
        <fullName evidence="3">Sulfotransferase domain-containing protein</fullName>
    </recommendedName>
</protein>
<sequence>MKTKTIYIHIGLSKTGTTSLQNFLTVNHSRLLNHNIFYPIDTQKKYIQWNQHVGLVPSLTKEKLIFFSDDENYVNGEALEEFLDDIGKIEQDNILISSEFFLRLYKDDSIKLLQTSLRNYNTKIILYVRRQDEYYISTRSERAKVGFPNRISVTNCISDTCLNDSVFLEVANYYKLINRWSKAFGKENMIVRVFEKEKLYKNDLFSDFLNIFGIEMNNTFEITKNLNETLSLEKVQLLQQLSQYLVSYSNVNNKKRFVHQEIRNFIIGSTDLFEKGKLSDFFSDGEKQQIVDYFEEGNKLLAQEYLQIESGELFGKITAHTDSLYNTTKISNDETIKAFIKLIEKFNSNFKQTERMYDRLMVSIRRQVIVQERIDFEYDYIKQNNLLDVEYYLNEYKEVLVAGLDPILHYIQFGWYEGKNPSRNFNTREYIMNNLRILDESINPLVHCFKNR</sequence>
<evidence type="ECO:0000313" key="1">
    <source>
        <dbReference type="EMBL" id="CAH1208424.1"/>
    </source>
</evidence>
<organism evidence="1 2">
    <name type="scientific">Paenibacillus allorhizoplanae</name>
    <dbReference type="NCBI Taxonomy" id="2905648"/>
    <lineage>
        <taxon>Bacteria</taxon>
        <taxon>Bacillati</taxon>
        <taxon>Bacillota</taxon>
        <taxon>Bacilli</taxon>
        <taxon>Bacillales</taxon>
        <taxon>Paenibacillaceae</taxon>
        <taxon>Paenibacillus</taxon>
    </lineage>
</organism>
<name>A0ABM9CA23_9BACL</name>
<keyword evidence="2" id="KW-1185">Reference proteome</keyword>
<proteinExistence type="predicted"/>
<evidence type="ECO:0008006" key="3">
    <source>
        <dbReference type="Google" id="ProtNLM"/>
    </source>
</evidence>
<reference evidence="1" key="1">
    <citation type="submission" date="2022-01" db="EMBL/GenBank/DDBJ databases">
        <authorList>
            <person name="Criscuolo A."/>
        </authorList>
    </citation>
    <scope>NUCLEOTIDE SEQUENCE</scope>
    <source>
        <strain evidence="1">CIP111891</strain>
    </source>
</reference>
<dbReference type="Proteomes" id="UP000838821">
    <property type="component" value="Unassembled WGS sequence"/>
</dbReference>
<gene>
    <name evidence="1" type="ORF">PAECIP111891_03217</name>
</gene>
<dbReference type="SUPFAM" id="SSF52540">
    <property type="entry name" value="P-loop containing nucleoside triphosphate hydrolases"/>
    <property type="match status" value="1"/>
</dbReference>
<dbReference type="InterPro" id="IPR027417">
    <property type="entry name" value="P-loop_NTPase"/>
</dbReference>
<comment type="caution">
    <text evidence="1">The sequence shown here is derived from an EMBL/GenBank/DDBJ whole genome shotgun (WGS) entry which is preliminary data.</text>
</comment>
<accession>A0ABM9CA23</accession>